<accession>A0A2S7XNQ0</accession>
<dbReference type="OrthoDB" id="21822at2"/>
<dbReference type="InterPro" id="IPR029069">
    <property type="entry name" value="HotDog_dom_sf"/>
</dbReference>
<dbReference type="RefSeq" id="WP_105074108.1">
    <property type="nucleotide sequence ID" value="NZ_JAFLKP010000266.1"/>
</dbReference>
<dbReference type="Proteomes" id="UP000239936">
    <property type="component" value="Unassembled WGS sequence"/>
</dbReference>
<dbReference type="SUPFAM" id="SSF54637">
    <property type="entry name" value="Thioesterase/thiol ester dehydrase-isomerase"/>
    <property type="match status" value="1"/>
</dbReference>
<keyword evidence="2" id="KW-1185">Reference proteome</keyword>
<name>A0A2S7XNQ0_9GAMM</name>
<sequence>MIPTPFTYFFTLRLHDTDAAGRLFFAHLFRHAHDAFENLMTALGVPLDAMISAGQTLLPLIHAEADYRQPLCHGDQVQVQVTIAEIRRRSFAIHYVFLNHHHQIAATARTIHCQINADGSAADDLSPMLRTALTSFQHSAIPL</sequence>
<reference evidence="1 2" key="1">
    <citation type="submission" date="2018-01" db="EMBL/GenBank/DDBJ databases">
        <title>The complete genome sequence of Chromatium okenii LaCa, a purple sulfur bacterium with a turbulent life.</title>
        <authorList>
            <person name="Luedin S.M."/>
            <person name="Liechti N."/>
            <person name="Storelli N."/>
            <person name="Danza F."/>
            <person name="Wittwer M."/>
            <person name="Pothier J.F."/>
            <person name="Tonolla M.A."/>
        </authorList>
    </citation>
    <scope>NUCLEOTIDE SEQUENCE [LARGE SCALE GENOMIC DNA]</scope>
    <source>
        <strain evidence="1 2">LaCa</strain>
    </source>
</reference>
<comment type="caution">
    <text evidence="1">The sequence shown here is derived from an EMBL/GenBank/DDBJ whole genome shotgun (WGS) entry which is preliminary data.</text>
</comment>
<dbReference type="EMBL" id="PPGH01000037">
    <property type="protein sequence ID" value="PQJ95052.1"/>
    <property type="molecule type" value="Genomic_DNA"/>
</dbReference>
<evidence type="ECO:0000313" key="2">
    <source>
        <dbReference type="Proteomes" id="UP000239936"/>
    </source>
</evidence>
<protein>
    <submittedName>
        <fullName evidence="1">Acyl-CoA thioesterase</fullName>
    </submittedName>
</protein>
<dbReference type="AlphaFoldDB" id="A0A2S7XNQ0"/>
<gene>
    <name evidence="1" type="ORF">CXB77_12025</name>
</gene>
<dbReference type="Gene3D" id="3.10.129.10">
    <property type="entry name" value="Hotdog Thioesterase"/>
    <property type="match status" value="1"/>
</dbReference>
<dbReference type="Pfam" id="PF13279">
    <property type="entry name" value="4HBT_2"/>
    <property type="match status" value="1"/>
</dbReference>
<proteinExistence type="predicted"/>
<organism evidence="1 2">
    <name type="scientific">Chromatium okenii</name>
    <dbReference type="NCBI Taxonomy" id="61644"/>
    <lineage>
        <taxon>Bacteria</taxon>
        <taxon>Pseudomonadati</taxon>
        <taxon>Pseudomonadota</taxon>
        <taxon>Gammaproteobacteria</taxon>
        <taxon>Chromatiales</taxon>
        <taxon>Chromatiaceae</taxon>
        <taxon>Chromatium</taxon>
    </lineage>
</organism>
<dbReference type="CDD" id="cd00586">
    <property type="entry name" value="4HBT"/>
    <property type="match status" value="1"/>
</dbReference>
<evidence type="ECO:0000313" key="1">
    <source>
        <dbReference type="EMBL" id="PQJ95052.1"/>
    </source>
</evidence>